<dbReference type="Pfam" id="PF15489">
    <property type="entry name" value="CTC1"/>
    <property type="match status" value="2"/>
</dbReference>
<dbReference type="PANTHER" id="PTHR14865">
    <property type="entry name" value="CST COMPLEX SUBUNIT CTC1"/>
    <property type="match status" value="1"/>
</dbReference>
<dbReference type="GO" id="GO:1990879">
    <property type="term" value="C:CST complex"/>
    <property type="evidence" value="ECO:0007669"/>
    <property type="project" value="TreeGrafter"/>
</dbReference>
<dbReference type="Proteomes" id="UP000887568">
    <property type="component" value="Unplaced"/>
</dbReference>
<dbReference type="RefSeq" id="XP_038078972.1">
    <property type="nucleotide sequence ID" value="XM_038223044.1"/>
</dbReference>
<evidence type="ECO:0000256" key="8">
    <source>
        <dbReference type="ARBA" id="ARBA00023242"/>
    </source>
</evidence>
<dbReference type="InterPro" id="IPR042617">
    <property type="entry name" value="CTC1-like"/>
</dbReference>
<dbReference type="OMA" id="HTWCLGH"/>
<reference evidence="10" key="1">
    <citation type="submission" date="2022-11" db="UniProtKB">
        <authorList>
            <consortium name="EnsemblMetazoa"/>
        </authorList>
    </citation>
    <scope>IDENTIFICATION</scope>
</reference>
<comment type="similarity">
    <text evidence="3">Belongs to the CTC1 family.</text>
</comment>
<dbReference type="GO" id="GO:0003697">
    <property type="term" value="F:single-stranded DNA binding"/>
    <property type="evidence" value="ECO:0007669"/>
    <property type="project" value="InterPro"/>
</dbReference>
<evidence type="ECO:0000256" key="3">
    <source>
        <dbReference type="ARBA" id="ARBA00006332"/>
    </source>
</evidence>
<feature type="compositionally biased region" description="Basic and acidic residues" evidence="9">
    <location>
        <begin position="618"/>
        <end position="632"/>
    </location>
</feature>
<dbReference type="EnsemblMetazoa" id="XM_038223044.1">
    <property type="protein sequence ID" value="XP_038078972.1"/>
    <property type="gene ID" value="LOC119746226"/>
</dbReference>
<dbReference type="GO" id="GO:0010833">
    <property type="term" value="P:telomere maintenance via telomere lengthening"/>
    <property type="evidence" value="ECO:0007669"/>
    <property type="project" value="TreeGrafter"/>
</dbReference>
<evidence type="ECO:0000256" key="1">
    <source>
        <dbReference type="ARBA" id="ARBA00004123"/>
    </source>
</evidence>
<accession>A0A914BTN6</accession>
<proteinExistence type="inferred from homology"/>
<dbReference type="OrthoDB" id="2314520at2759"/>
<sequence length="947" mass="104967">MMEHRHSVWETVAEHALNHLAVGNKQESSNETSKLHPTQIKGLLEGSWLNEPSVSSQKCITVKELEGYTQVGHSHTKNARCLQQHSTPRNLVGKTGLKPTTNAKSFLVAWLTTSPILPCKDEEGKRHVPTTGEDKLYLEDDTGTVQCQVAVCHWDWLNQALLIPCWNVIPGADARVQRSVEICPRCTPVVISSVSPEPHTVPQQQQTKSVAAAAQLLHSHDSSKGRVNQITITGTVVCKSPIISIHNKPLFFFKLACDVSGSSSVSLLAKGSNLAFLYSALPMYSTCSVSHLTPTTILKGTRKPYHVFLCRKETAVFDVQRNCGDCQHKNSITGTVTKCIDATSGIYELDGKMRLYLCYQMDDTASYQVLRVGCVVTIHNAHHQLRMGKPTMPCVVCCMQSTLTVQTFSPLDTGPKKSLTPSLSGMVRLLLKYNLTISQLDWLSSVFTQLERKFTPTFIRQKSLHAILLRLFTTPSVISKKPLLSGRKRNIYEEFLRPSHSCLASKGSGDEQPPPWQFPVMAELFSSVKKCLEQPSKPRCMVETSSSSILGPSEWHSGVVESTNLSPPMILVGYLRLSPATGQVQLRDQTGTVDCVIANICKSLRPTDTLTHPTPSLDARHPNECRPPKDCPSEVAPPTERKCSLSTCPHIHTWCLGHLIRVEGFLIVQEALPLSCGGRPLKPSQTSHTNNKREFDSLRGHHEFVSFSMQTVECLNCSNSVRSSSNLAKELQDKIQNEDEVRTCTASTISSCDHHCRIQSSSTNSSPSNTSTVKANIKPALQTDCLCYYSKDNLFLLLTKSQLLNSARGSLLFIFQVAFLHRFSSEESGALAREVGHEYPLTRPVLVSFEGDSVRWYHTLHPGFVFRMKGEVRAVSKQEFLSMTSLSSDQLKSEDHDTFLTASHGATLDQIKESSLPEHNLQQLQTAQCRYRDLLHVSSVQDVTADG</sequence>
<dbReference type="InterPro" id="IPR029156">
    <property type="entry name" value="CTC1"/>
</dbReference>
<evidence type="ECO:0000256" key="6">
    <source>
        <dbReference type="ARBA" id="ARBA00022895"/>
    </source>
</evidence>
<organism evidence="10 11">
    <name type="scientific">Patiria miniata</name>
    <name type="common">Bat star</name>
    <name type="synonym">Asterina miniata</name>
    <dbReference type="NCBI Taxonomy" id="46514"/>
    <lineage>
        <taxon>Eukaryota</taxon>
        <taxon>Metazoa</taxon>
        <taxon>Echinodermata</taxon>
        <taxon>Eleutherozoa</taxon>
        <taxon>Asterozoa</taxon>
        <taxon>Asteroidea</taxon>
        <taxon>Valvatacea</taxon>
        <taxon>Valvatida</taxon>
        <taxon>Asterinidae</taxon>
        <taxon>Patiria</taxon>
    </lineage>
</organism>
<keyword evidence="8" id="KW-0539">Nucleus</keyword>
<evidence type="ECO:0000256" key="7">
    <source>
        <dbReference type="ARBA" id="ARBA00023125"/>
    </source>
</evidence>
<evidence type="ECO:0000256" key="2">
    <source>
        <dbReference type="ARBA" id="ARBA00004574"/>
    </source>
</evidence>
<dbReference type="AlphaFoldDB" id="A0A914BTN6"/>
<evidence type="ECO:0000313" key="11">
    <source>
        <dbReference type="Proteomes" id="UP000887568"/>
    </source>
</evidence>
<keyword evidence="11" id="KW-1185">Reference proteome</keyword>
<protein>
    <recommendedName>
        <fullName evidence="4">CST complex subunit CTC1</fullName>
    </recommendedName>
</protein>
<name>A0A914BTN6_PATMI</name>
<keyword evidence="6" id="KW-0779">Telomere</keyword>
<dbReference type="PANTHER" id="PTHR14865:SF2">
    <property type="entry name" value="CST COMPLEX SUBUNIT CTC1"/>
    <property type="match status" value="1"/>
</dbReference>
<keyword evidence="7" id="KW-0238">DNA-binding</keyword>
<keyword evidence="5" id="KW-0158">Chromosome</keyword>
<dbReference type="GO" id="GO:0045740">
    <property type="term" value="P:positive regulation of DNA replication"/>
    <property type="evidence" value="ECO:0007669"/>
    <property type="project" value="TreeGrafter"/>
</dbReference>
<dbReference type="GeneID" id="119746226"/>
<dbReference type="GO" id="GO:0042162">
    <property type="term" value="F:telomeric DNA binding"/>
    <property type="evidence" value="ECO:0007669"/>
    <property type="project" value="TreeGrafter"/>
</dbReference>
<feature type="region of interest" description="Disordered" evidence="9">
    <location>
        <begin position="611"/>
        <end position="636"/>
    </location>
</feature>
<evidence type="ECO:0000256" key="4">
    <source>
        <dbReference type="ARBA" id="ARBA00016175"/>
    </source>
</evidence>
<evidence type="ECO:0000313" key="10">
    <source>
        <dbReference type="EnsemblMetazoa" id="XP_038078972.1"/>
    </source>
</evidence>
<evidence type="ECO:0000256" key="5">
    <source>
        <dbReference type="ARBA" id="ARBA00022454"/>
    </source>
</evidence>
<evidence type="ECO:0000256" key="9">
    <source>
        <dbReference type="SAM" id="MobiDB-lite"/>
    </source>
</evidence>
<comment type="subcellular location">
    <subcellularLocation>
        <location evidence="2">Chromosome</location>
        <location evidence="2">Telomere</location>
    </subcellularLocation>
    <subcellularLocation>
        <location evidence="1">Nucleus</location>
    </subcellularLocation>
</comment>